<dbReference type="EMBL" id="JANFXK010000016">
    <property type="protein sequence ID" value="MCQ4637781.1"/>
    <property type="molecule type" value="Genomic_DNA"/>
</dbReference>
<reference evidence="1 2" key="1">
    <citation type="submission" date="2022-06" db="EMBL/GenBank/DDBJ databases">
        <title>Isolation of gut microbiota from human fecal samples.</title>
        <authorList>
            <person name="Pamer E.G."/>
            <person name="Barat B."/>
            <person name="Waligurski E."/>
            <person name="Medina S."/>
            <person name="Paddock L."/>
            <person name="Mostad J."/>
        </authorList>
    </citation>
    <scope>NUCLEOTIDE SEQUENCE [LARGE SCALE GENOMIC DNA]</scope>
    <source>
        <strain evidence="1 2">SL.3.17</strain>
    </source>
</reference>
<name>A0ABT1RSD7_9FIRM</name>
<sequence length="133" mass="15186">MNMKNSTIQIDFKITGDDFSIEKISEKLELEPIYTCTMDKQQVGKRRGNTVWIYGTGSEVTIDTSIQIKKIERILLPKVAVLCELKERYNLYFTFDIIIGIGHDAVPAVYFESPFTQLVAKLDAKIDLNTSFI</sequence>
<dbReference type="Pfam" id="PF14106">
    <property type="entry name" value="DUF4279"/>
    <property type="match status" value="1"/>
</dbReference>
<dbReference type="Proteomes" id="UP001524502">
    <property type="component" value="Unassembled WGS sequence"/>
</dbReference>
<proteinExistence type="predicted"/>
<evidence type="ECO:0000313" key="1">
    <source>
        <dbReference type="EMBL" id="MCQ4637781.1"/>
    </source>
</evidence>
<keyword evidence="2" id="KW-1185">Reference proteome</keyword>
<dbReference type="RefSeq" id="WP_256132963.1">
    <property type="nucleotide sequence ID" value="NZ_JANFXK010000016.1"/>
</dbReference>
<evidence type="ECO:0000313" key="2">
    <source>
        <dbReference type="Proteomes" id="UP001524502"/>
    </source>
</evidence>
<comment type="caution">
    <text evidence="1">The sequence shown here is derived from an EMBL/GenBank/DDBJ whole genome shotgun (WGS) entry which is preliminary data.</text>
</comment>
<accession>A0ABT1RSD7</accession>
<dbReference type="InterPro" id="IPR025459">
    <property type="entry name" value="DUF4279"/>
</dbReference>
<organism evidence="1 2">
    <name type="scientific">Anaerovorax odorimutans</name>
    <dbReference type="NCBI Taxonomy" id="109327"/>
    <lineage>
        <taxon>Bacteria</taxon>
        <taxon>Bacillati</taxon>
        <taxon>Bacillota</taxon>
        <taxon>Clostridia</taxon>
        <taxon>Peptostreptococcales</taxon>
        <taxon>Anaerovoracaceae</taxon>
        <taxon>Anaerovorax</taxon>
    </lineage>
</organism>
<protein>
    <submittedName>
        <fullName evidence="1">DUF4279 domain-containing protein</fullName>
    </submittedName>
</protein>
<gene>
    <name evidence="1" type="ORF">NE619_13685</name>
</gene>